<feature type="compositionally biased region" description="Basic residues" evidence="1">
    <location>
        <begin position="1"/>
        <end position="13"/>
    </location>
</feature>
<sequence>ARQARARRLAQGRRRAEQAPSPYAPLQAQELLAAAALPLVREQVAAARELRLALRARPAHAAAQAPPFLPAVARAAALRARGRRHGQTRAKSELAPARSREGGLGRGGKGLLHATTYASYEPAREGREGKGERYGHSRSRPSGEGDELARATEYRTRGGRSTAPRSPLGSGCRPSPCKRDSGPEPLRLSKPHHPMLPSRLLPPRLSKRKNFYNASLMNLGSDAGGPTRDEPTARASARARARARARRRAHVPAGIDIRSISSHAQAEALVQAAQQSILEMDISGSGVGAGKEGGGSGSGAPSPLFGEDELMGRSPLSARLAAYGESLALERRLKRAEEERGAKEREREEHDSPTLMLFTRDQEGQRSPRMGSRRALGVDAASRPTNPSRARIRQPRRPSTSDSVSSARPRPHHQTSLSASAVEDPSCLSTHDEIAITHTASTPIPSPSSSTHNLPTITTSADPEPRFGADTNYPHFPPLTRSITPDPQSPNELALREGVPLSRCSTAPVPDYFDDDLLARGTGRSLQVEPAARHVATASKLTRMGFSAMAQPAAAQDAAKPSRFGIKSFFKSSK</sequence>
<feature type="region of interest" description="Disordered" evidence="1">
    <location>
        <begin position="1"/>
        <end position="24"/>
    </location>
</feature>
<organism evidence="2 3">
    <name type="scientific">Athelia psychrophila</name>
    <dbReference type="NCBI Taxonomy" id="1759441"/>
    <lineage>
        <taxon>Eukaryota</taxon>
        <taxon>Fungi</taxon>
        <taxon>Dikarya</taxon>
        <taxon>Basidiomycota</taxon>
        <taxon>Agaricomycotina</taxon>
        <taxon>Agaricomycetes</taxon>
        <taxon>Agaricomycetidae</taxon>
        <taxon>Atheliales</taxon>
        <taxon>Atheliaceae</taxon>
        <taxon>Athelia</taxon>
    </lineage>
</organism>
<dbReference type="STRING" id="436010.A0A166DL04"/>
<accession>A0A166DL04</accession>
<feature type="region of interest" description="Disordered" evidence="1">
    <location>
        <begin position="284"/>
        <end position="311"/>
    </location>
</feature>
<feature type="compositionally biased region" description="Basic and acidic residues" evidence="1">
    <location>
        <begin position="122"/>
        <end position="156"/>
    </location>
</feature>
<feature type="compositionally biased region" description="Gly residues" evidence="1">
    <location>
        <begin position="285"/>
        <end position="298"/>
    </location>
</feature>
<feature type="region of interest" description="Disordered" evidence="1">
    <location>
        <begin position="218"/>
        <end position="237"/>
    </location>
</feature>
<feature type="non-terminal residue" evidence="2">
    <location>
        <position position="1"/>
    </location>
</feature>
<proteinExistence type="predicted"/>
<dbReference type="AlphaFoldDB" id="A0A166DL04"/>
<dbReference type="Proteomes" id="UP000076532">
    <property type="component" value="Unassembled WGS sequence"/>
</dbReference>
<evidence type="ECO:0000313" key="2">
    <source>
        <dbReference type="EMBL" id="KZP14830.1"/>
    </source>
</evidence>
<feature type="compositionally biased region" description="Low complexity" evidence="1">
    <location>
        <begin position="195"/>
        <end position="204"/>
    </location>
</feature>
<feature type="region of interest" description="Disordered" evidence="1">
    <location>
        <begin position="79"/>
        <end position="204"/>
    </location>
</feature>
<protein>
    <submittedName>
        <fullName evidence="2">Uncharacterized protein</fullName>
    </submittedName>
</protein>
<feature type="compositionally biased region" description="Basic and acidic residues" evidence="1">
    <location>
        <begin position="328"/>
        <end position="352"/>
    </location>
</feature>
<feature type="region of interest" description="Disordered" evidence="1">
    <location>
        <begin position="440"/>
        <end position="492"/>
    </location>
</feature>
<feature type="compositionally biased region" description="Polar residues" evidence="1">
    <location>
        <begin position="481"/>
        <end position="491"/>
    </location>
</feature>
<feature type="region of interest" description="Disordered" evidence="1">
    <location>
        <begin position="327"/>
        <end position="426"/>
    </location>
</feature>
<evidence type="ECO:0000256" key="1">
    <source>
        <dbReference type="SAM" id="MobiDB-lite"/>
    </source>
</evidence>
<feature type="compositionally biased region" description="Low complexity" evidence="1">
    <location>
        <begin position="440"/>
        <end position="452"/>
    </location>
</feature>
<gene>
    <name evidence="2" type="ORF">FIBSPDRAFT_959404</name>
</gene>
<keyword evidence="3" id="KW-1185">Reference proteome</keyword>
<dbReference type="OrthoDB" id="194358at2759"/>
<reference evidence="2 3" key="1">
    <citation type="journal article" date="2016" name="Mol. Biol. Evol.">
        <title>Comparative Genomics of Early-Diverging Mushroom-Forming Fungi Provides Insights into the Origins of Lignocellulose Decay Capabilities.</title>
        <authorList>
            <person name="Nagy L.G."/>
            <person name="Riley R."/>
            <person name="Tritt A."/>
            <person name="Adam C."/>
            <person name="Daum C."/>
            <person name="Floudas D."/>
            <person name="Sun H."/>
            <person name="Yadav J.S."/>
            <person name="Pangilinan J."/>
            <person name="Larsson K.H."/>
            <person name="Matsuura K."/>
            <person name="Barry K."/>
            <person name="Labutti K."/>
            <person name="Kuo R."/>
            <person name="Ohm R.A."/>
            <person name="Bhattacharya S.S."/>
            <person name="Shirouzu T."/>
            <person name="Yoshinaga Y."/>
            <person name="Martin F.M."/>
            <person name="Grigoriev I.V."/>
            <person name="Hibbett D.S."/>
        </authorList>
    </citation>
    <scope>NUCLEOTIDE SEQUENCE [LARGE SCALE GENOMIC DNA]</scope>
    <source>
        <strain evidence="2 3">CBS 109695</strain>
    </source>
</reference>
<feature type="compositionally biased region" description="Polar residues" evidence="1">
    <location>
        <begin position="397"/>
        <end position="406"/>
    </location>
</feature>
<name>A0A166DL04_9AGAM</name>
<evidence type="ECO:0000313" key="3">
    <source>
        <dbReference type="Proteomes" id="UP000076532"/>
    </source>
</evidence>
<dbReference type="EMBL" id="KV417612">
    <property type="protein sequence ID" value="KZP14830.1"/>
    <property type="molecule type" value="Genomic_DNA"/>
</dbReference>